<keyword evidence="2" id="KW-0436">Ligase</keyword>
<feature type="domain" description="AMP-dependent synthetase/ligase" evidence="3">
    <location>
        <begin position="8"/>
        <end position="58"/>
    </location>
</feature>
<evidence type="ECO:0000256" key="1">
    <source>
        <dbReference type="ARBA" id="ARBA00006432"/>
    </source>
</evidence>
<dbReference type="Pfam" id="PF00501">
    <property type="entry name" value="AMP-binding"/>
    <property type="match status" value="1"/>
</dbReference>
<dbReference type="GO" id="GO:0016405">
    <property type="term" value="F:CoA-ligase activity"/>
    <property type="evidence" value="ECO:0007669"/>
    <property type="project" value="TreeGrafter"/>
</dbReference>
<dbReference type="FunFam" id="3.30.300.30:FF:000007">
    <property type="entry name" value="4-coumarate--CoA ligase 2"/>
    <property type="match status" value="1"/>
</dbReference>
<dbReference type="InterPro" id="IPR045851">
    <property type="entry name" value="AMP-bd_C_sf"/>
</dbReference>
<sequence length="209" mass="22183">MSPASHITDPAANKPGSCGKLVPNCTAKLVDPATGKAVGPNEEGELWVRGPNIMKEYLNNPEATAATIDADGYLHTGDIAKIDDEGFCFITDRLKELIKVKGFQVAPAELEGLLLEHEKIADAAVIGVPDERAGEAPKAFVVKKPDVELSAEDVMAFIAGKVADYKQIKYVQFRDAIPKSASGKILKRVLKEEEAKAREEGAGGAGGEA</sequence>
<accession>A0A7S1G8A5</accession>
<evidence type="ECO:0000256" key="2">
    <source>
        <dbReference type="ARBA" id="ARBA00022598"/>
    </source>
</evidence>
<gene>
    <name evidence="5" type="ORF">BSP0115_LOCUS10486</name>
</gene>
<dbReference type="Gene3D" id="3.40.50.12780">
    <property type="entry name" value="N-terminal domain of ligase-like"/>
    <property type="match status" value="1"/>
</dbReference>
<feature type="domain" description="AMP-binding enzyme C-terminal" evidence="4">
    <location>
        <begin position="109"/>
        <end position="184"/>
    </location>
</feature>
<dbReference type="PANTHER" id="PTHR24096">
    <property type="entry name" value="LONG-CHAIN-FATTY-ACID--COA LIGASE"/>
    <property type="match status" value="1"/>
</dbReference>
<dbReference type="Pfam" id="PF13193">
    <property type="entry name" value="AMP-binding_C"/>
    <property type="match status" value="1"/>
</dbReference>
<comment type="similarity">
    <text evidence="1">Belongs to the ATP-dependent AMP-binding enzyme family.</text>
</comment>
<organism evidence="5">
    <name type="scientific">Bicosoecida sp. CB-2014</name>
    <dbReference type="NCBI Taxonomy" id="1486930"/>
    <lineage>
        <taxon>Eukaryota</taxon>
        <taxon>Sar</taxon>
        <taxon>Stramenopiles</taxon>
        <taxon>Bigyra</taxon>
        <taxon>Opalozoa</taxon>
        <taxon>Bicosoecida</taxon>
    </lineage>
</organism>
<dbReference type="PANTHER" id="PTHR24096:SF149">
    <property type="entry name" value="AMP-BINDING DOMAIN-CONTAINING PROTEIN-RELATED"/>
    <property type="match status" value="1"/>
</dbReference>
<protein>
    <recommendedName>
        <fullName evidence="6">4-coumarate--CoA ligase</fullName>
    </recommendedName>
</protein>
<evidence type="ECO:0000259" key="3">
    <source>
        <dbReference type="Pfam" id="PF00501"/>
    </source>
</evidence>
<dbReference type="SUPFAM" id="SSF56801">
    <property type="entry name" value="Acetyl-CoA synthetase-like"/>
    <property type="match status" value="1"/>
</dbReference>
<evidence type="ECO:0008006" key="6">
    <source>
        <dbReference type="Google" id="ProtNLM"/>
    </source>
</evidence>
<evidence type="ECO:0000313" key="5">
    <source>
        <dbReference type="EMBL" id="CAD8917225.1"/>
    </source>
</evidence>
<proteinExistence type="inferred from homology"/>
<reference evidence="5" key="1">
    <citation type="submission" date="2021-01" db="EMBL/GenBank/DDBJ databases">
        <authorList>
            <person name="Corre E."/>
            <person name="Pelletier E."/>
            <person name="Niang G."/>
            <person name="Scheremetjew M."/>
            <person name="Finn R."/>
            <person name="Kale V."/>
            <person name="Holt S."/>
            <person name="Cochrane G."/>
            <person name="Meng A."/>
            <person name="Brown T."/>
            <person name="Cohen L."/>
        </authorList>
    </citation>
    <scope>NUCLEOTIDE SEQUENCE</scope>
    <source>
        <strain evidence="5">Ms1</strain>
    </source>
</reference>
<dbReference type="InterPro" id="IPR042099">
    <property type="entry name" value="ANL_N_sf"/>
</dbReference>
<dbReference type="InterPro" id="IPR000873">
    <property type="entry name" value="AMP-dep_synth/lig_dom"/>
</dbReference>
<evidence type="ECO:0000259" key="4">
    <source>
        <dbReference type="Pfam" id="PF13193"/>
    </source>
</evidence>
<name>A0A7S1G8A5_9STRA</name>
<dbReference type="EMBL" id="HBFS01015654">
    <property type="protein sequence ID" value="CAD8917225.1"/>
    <property type="molecule type" value="Transcribed_RNA"/>
</dbReference>
<dbReference type="AlphaFoldDB" id="A0A7S1G8A5"/>
<dbReference type="Gene3D" id="3.30.300.30">
    <property type="match status" value="1"/>
</dbReference>
<dbReference type="InterPro" id="IPR025110">
    <property type="entry name" value="AMP-bd_C"/>
</dbReference>